<dbReference type="RefSeq" id="XP_044725382.1">
    <property type="nucleotide sequence ID" value="XM_044858982.1"/>
</dbReference>
<dbReference type="GO" id="GO:0015031">
    <property type="term" value="P:protein transport"/>
    <property type="evidence" value="ECO:0007669"/>
    <property type="project" value="UniProtKB-KW"/>
</dbReference>
<dbReference type="GO" id="GO:0061709">
    <property type="term" value="P:reticulophagy"/>
    <property type="evidence" value="ECO:0007669"/>
    <property type="project" value="TreeGrafter"/>
</dbReference>
<dbReference type="GO" id="GO:0004674">
    <property type="term" value="F:protein serine/threonine kinase activity"/>
    <property type="evidence" value="ECO:0007669"/>
    <property type="project" value="UniProtKB-KW"/>
</dbReference>
<keyword evidence="9" id="KW-0653">Protein transport</keyword>
<name>A0A9P8N6X0_9HYPO</name>
<evidence type="ECO:0000256" key="11">
    <source>
        <dbReference type="ARBA" id="ARBA00030237"/>
    </source>
</evidence>
<dbReference type="GO" id="GO:0000045">
    <property type="term" value="P:autophagosome assembly"/>
    <property type="evidence" value="ECO:0007669"/>
    <property type="project" value="TreeGrafter"/>
</dbReference>
<keyword evidence="7 15" id="KW-0418">Kinase</keyword>
<organism evidence="15 16">
    <name type="scientific">Hirsutella rhossiliensis</name>
    <dbReference type="NCBI Taxonomy" id="111463"/>
    <lineage>
        <taxon>Eukaryota</taxon>
        <taxon>Fungi</taxon>
        <taxon>Dikarya</taxon>
        <taxon>Ascomycota</taxon>
        <taxon>Pezizomycotina</taxon>
        <taxon>Sordariomycetes</taxon>
        <taxon>Hypocreomycetidae</taxon>
        <taxon>Hypocreales</taxon>
        <taxon>Ophiocordycipitaceae</taxon>
        <taxon>Hirsutella</taxon>
    </lineage>
</organism>
<evidence type="ECO:0000256" key="1">
    <source>
        <dbReference type="ARBA" id="ARBA00004623"/>
    </source>
</evidence>
<evidence type="ECO:0000259" key="14">
    <source>
        <dbReference type="PROSITE" id="PS50011"/>
    </source>
</evidence>
<accession>A0A9P8N6X0</accession>
<dbReference type="GO" id="GO:0000422">
    <property type="term" value="P:autophagy of mitochondrion"/>
    <property type="evidence" value="ECO:0007669"/>
    <property type="project" value="TreeGrafter"/>
</dbReference>
<comment type="catalytic activity">
    <reaction evidence="12">
        <text>L-threonyl-[protein] + ATP = O-phospho-L-threonyl-[protein] + ADP + H(+)</text>
        <dbReference type="Rhea" id="RHEA:46608"/>
        <dbReference type="Rhea" id="RHEA-COMP:11060"/>
        <dbReference type="Rhea" id="RHEA-COMP:11605"/>
        <dbReference type="ChEBI" id="CHEBI:15378"/>
        <dbReference type="ChEBI" id="CHEBI:30013"/>
        <dbReference type="ChEBI" id="CHEBI:30616"/>
        <dbReference type="ChEBI" id="CHEBI:61977"/>
        <dbReference type="ChEBI" id="CHEBI:456216"/>
        <dbReference type="EC" id="2.7.11.1"/>
    </reaction>
</comment>
<keyword evidence="5" id="KW-0808">Transferase</keyword>
<comment type="catalytic activity">
    <reaction evidence="13">
        <text>L-seryl-[protein] + ATP = O-phospho-L-seryl-[protein] + ADP + H(+)</text>
        <dbReference type="Rhea" id="RHEA:17989"/>
        <dbReference type="Rhea" id="RHEA-COMP:9863"/>
        <dbReference type="Rhea" id="RHEA-COMP:11604"/>
        <dbReference type="ChEBI" id="CHEBI:15378"/>
        <dbReference type="ChEBI" id="CHEBI:29999"/>
        <dbReference type="ChEBI" id="CHEBI:30616"/>
        <dbReference type="ChEBI" id="CHEBI:83421"/>
        <dbReference type="ChEBI" id="CHEBI:456216"/>
        <dbReference type="EC" id="2.7.11.1"/>
    </reaction>
</comment>
<dbReference type="GO" id="GO:0042594">
    <property type="term" value="P:response to starvation"/>
    <property type="evidence" value="ECO:0007669"/>
    <property type="project" value="TreeGrafter"/>
</dbReference>
<protein>
    <recommendedName>
        <fullName evidence="2">non-specific serine/threonine protein kinase</fullName>
        <ecNumber evidence="2">2.7.11.1</ecNumber>
    </recommendedName>
    <alternativeName>
        <fullName evidence="11">Autophagy-related protein 1</fullName>
    </alternativeName>
</protein>
<dbReference type="GO" id="GO:0034727">
    <property type="term" value="P:piecemeal microautophagy of the nucleus"/>
    <property type="evidence" value="ECO:0007669"/>
    <property type="project" value="TreeGrafter"/>
</dbReference>
<dbReference type="PROSITE" id="PS00108">
    <property type="entry name" value="PROTEIN_KINASE_ST"/>
    <property type="match status" value="1"/>
</dbReference>
<keyword evidence="10" id="KW-0072">Autophagy</keyword>
<dbReference type="Gene3D" id="1.10.510.10">
    <property type="entry name" value="Transferase(Phosphotransferase) domain 1"/>
    <property type="match status" value="1"/>
</dbReference>
<comment type="caution">
    <text evidence="15">The sequence shown here is derived from an EMBL/GenBank/DDBJ whole genome shotgun (WGS) entry which is preliminary data.</text>
</comment>
<evidence type="ECO:0000256" key="5">
    <source>
        <dbReference type="ARBA" id="ARBA00022679"/>
    </source>
</evidence>
<dbReference type="InterPro" id="IPR045269">
    <property type="entry name" value="Atg1-like"/>
</dbReference>
<dbReference type="InterPro" id="IPR000719">
    <property type="entry name" value="Prot_kinase_dom"/>
</dbReference>
<evidence type="ECO:0000256" key="13">
    <source>
        <dbReference type="ARBA" id="ARBA00048679"/>
    </source>
</evidence>
<evidence type="ECO:0000256" key="2">
    <source>
        <dbReference type="ARBA" id="ARBA00012513"/>
    </source>
</evidence>
<evidence type="ECO:0000256" key="3">
    <source>
        <dbReference type="ARBA" id="ARBA00022448"/>
    </source>
</evidence>
<dbReference type="AlphaFoldDB" id="A0A9P8N6X0"/>
<evidence type="ECO:0000256" key="8">
    <source>
        <dbReference type="ARBA" id="ARBA00022840"/>
    </source>
</evidence>
<dbReference type="PROSITE" id="PS50011">
    <property type="entry name" value="PROTEIN_KINASE_DOM"/>
    <property type="match status" value="1"/>
</dbReference>
<keyword evidence="8" id="KW-0067">ATP-binding</keyword>
<feature type="domain" description="Protein kinase" evidence="14">
    <location>
        <begin position="204"/>
        <end position="488"/>
    </location>
</feature>
<evidence type="ECO:0000313" key="15">
    <source>
        <dbReference type="EMBL" id="KAH0967869.1"/>
    </source>
</evidence>
<gene>
    <name evidence="15" type="ORF">HRG_00511</name>
</gene>
<dbReference type="EC" id="2.7.11.1" evidence="2"/>
<evidence type="ECO:0000256" key="4">
    <source>
        <dbReference type="ARBA" id="ARBA00022527"/>
    </source>
</evidence>
<evidence type="ECO:0000256" key="6">
    <source>
        <dbReference type="ARBA" id="ARBA00022741"/>
    </source>
</evidence>
<proteinExistence type="predicted"/>
<dbReference type="GO" id="GO:0034045">
    <property type="term" value="C:phagophore assembly site membrane"/>
    <property type="evidence" value="ECO:0007669"/>
    <property type="project" value="UniProtKB-SubCell"/>
</dbReference>
<keyword evidence="6" id="KW-0547">Nucleotide-binding</keyword>
<evidence type="ECO:0000256" key="7">
    <source>
        <dbReference type="ARBA" id="ARBA00022777"/>
    </source>
</evidence>
<keyword evidence="4" id="KW-0723">Serine/threonine-protein kinase</keyword>
<dbReference type="Proteomes" id="UP000824596">
    <property type="component" value="Unassembled WGS sequence"/>
</dbReference>
<dbReference type="InterPro" id="IPR011009">
    <property type="entry name" value="Kinase-like_dom_sf"/>
</dbReference>
<keyword evidence="3" id="KW-0813">Transport</keyword>
<dbReference type="GO" id="GO:0005776">
    <property type="term" value="C:autophagosome"/>
    <property type="evidence" value="ECO:0007669"/>
    <property type="project" value="TreeGrafter"/>
</dbReference>
<dbReference type="GO" id="GO:0005524">
    <property type="term" value="F:ATP binding"/>
    <property type="evidence" value="ECO:0007669"/>
    <property type="project" value="UniProtKB-KW"/>
</dbReference>
<dbReference type="PANTHER" id="PTHR24348">
    <property type="entry name" value="SERINE/THREONINE-PROTEIN KINASE UNC-51-RELATED"/>
    <property type="match status" value="1"/>
</dbReference>
<evidence type="ECO:0000256" key="9">
    <source>
        <dbReference type="ARBA" id="ARBA00022927"/>
    </source>
</evidence>
<dbReference type="SMART" id="SM00220">
    <property type="entry name" value="S_TKc"/>
    <property type="match status" value="1"/>
</dbReference>
<dbReference type="InterPro" id="IPR008271">
    <property type="entry name" value="Ser/Thr_kinase_AS"/>
</dbReference>
<sequence length="488" mass="54630">MPPNPHPETLFHLKPTNQTARDALLHPDNQRFISSFNGRSAGLEVGFHVPSKPGGHVITRLGRDADLILRQVTSRQPMSATHVAFEINPATQHVLLSVRSKRLTSVTFQIPDNDDAETITGGGVILYGQNYEIRIASYEFSLVWRPISEHYLKRLTVQGFQSSLQRVQGLRSRDRPTEVDGSEALSWHITRFNTAKLPLFQDMEKLRVARASGAFGKVFEAVDRSSGYLFAIKVVDLASNQYLDIEAARAVLHREIKIMERLNHDHIIEYLGHQLFHTPHPEIFMPLRDGTLTSLVKSPDLRITHENLGTIALQQMLCALDYLANENIVHRDIKPDNILYSKQGDNYYHFQLADFGLAHHCMLAKTICGTGYYQAPELHPQFSNVYAGQSPKLDIWSLFASIVAVQSAFQDFPPKSSDYHVVLRVLEKKYAHALLRRRGLDDTQNSPAGGVTYPPVGCLSATQARAAEWSTYPYAESGAAACHATVAT</sequence>
<dbReference type="GO" id="GO:0005829">
    <property type="term" value="C:cytosol"/>
    <property type="evidence" value="ECO:0007669"/>
    <property type="project" value="TreeGrafter"/>
</dbReference>
<dbReference type="OrthoDB" id="4062651at2759"/>
<dbReference type="Pfam" id="PF00069">
    <property type="entry name" value="Pkinase"/>
    <property type="match status" value="1"/>
</dbReference>
<reference evidence="15" key="1">
    <citation type="submission" date="2021-09" db="EMBL/GenBank/DDBJ databases">
        <title>A high-quality genome of the endoparasitic fungus Hirsutella rhossiliensis with a comparison of Hirsutella genomes reveals transposable elements contributing to genome size variation.</title>
        <authorList>
            <person name="Lin R."/>
            <person name="Jiao Y."/>
            <person name="Sun X."/>
            <person name="Ling J."/>
            <person name="Xie B."/>
            <person name="Cheng X."/>
        </authorList>
    </citation>
    <scope>NUCLEOTIDE SEQUENCE</scope>
    <source>
        <strain evidence="15">HR02</strain>
    </source>
</reference>
<dbReference type="GO" id="GO:0010506">
    <property type="term" value="P:regulation of autophagy"/>
    <property type="evidence" value="ECO:0007669"/>
    <property type="project" value="InterPro"/>
</dbReference>
<evidence type="ECO:0000256" key="12">
    <source>
        <dbReference type="ARBA" id="ARBA00047899"/>
    </source>
</evidence>
<keyword evidence="16" id="KW-1185">Reference proteome</keyword>
<dbReference type="GeneID" id="68349640"/>
<dbReference type="EMBL" id="JAIZPD010000001">
    <property type="protein sequence ID" value="KAH0967869.1"/>
    <property type="molecule type" value="Genomic_DNA"/>
</dbReference>
<evidence type="ECO:0000256" key="10">
    <source>
        <dbReference type="ARBA" id="ARBA00023006"/>
    </source>
</evidence>
<dbReference type="SUPFAM" id="SSF56112">
    <property type="entry name" value="Protein kinase-like (PK-like)"/>
    <property type="match status" value="1"/>
</dbReference>
<dbReference type="PANTHER" id="PTHR24348:SF22">
    <property type="entry name" value="NON-SPECIFIC SERINE_THREONINE PROTEIN KINASE"/>
    <property type="match status" value="1"/>
</dbReference>
<comment type="subcellular location">
    <subcellularLocation>
        <location evidence="1">Preautophagosomal structure membrane</location>
        <topology evidence="1">Peripheral membrane protein</topology>
    </subcellularLocation>
</comment>
<evidence type="ECO:0000313" key="16">
    <source>
        <dbReference type="Proteomes" id="UP000824596"/>
    </source>
</evidence>